<feature type="transmembrane region" description="Helical" evidence="5">
    <location>
        <begin position="327"/>
        <end position="350"/>
    </location>
</feature>
<name>A0ABS9IS18_9ACTN</name>
<evidence type="ECO:0000313" key="8">
    <source>
        <dbReference type="Proteomes" id="UP001200110"/>
    </source>
</evidence>
<dbReference type="EMBL" id="JAKKOR010000005">
    <property type="protein sequence ID" value="MCF8588361.1"/>
    <property type="molecule type" value="Genomic_DNA"/>
</dbReference>
<feature type="transmembrane region" description="Helical" evidence="5">
    <location>
        <begin position="272"/>
        <end position="291"/>
    </location>
</feature>
<feature type="domain" description="Major facilitator superfamily (MFS) profile" evidence="6">
    <location>
        <begin position="235"/>
        <end position="444"/>
    </location>
</feature>
<sequence length="444" mass="45341">MTSQRTAGRLSRRIVAGYAAGSVGTGGFGVLPGLVLAYYLTDTLGVAALVASIVVVVPKAVDVVVNPVIGAISDRHAATAGTRTGLMWFGSAALVPTFVLTFATPTGFGPAASAVWVLLFFTAGAIAYACFQVPYIALPAELTDGYDERTRLISVRIAVLALTILIVGAGAPAIRDALGGGAVGYLVMAVAAATLIAAGMVAATSFAATGTRARPVVDDARVHHRDAFTAVRENAHYRILLTVFVVQALASAVMLAGAQYMATYVLDDSAALTYLFAALVGPALLVMPVWVRVGARYGKRVALIVASLLFGVAALGLAGAMTAPGPWIFGLVAVAGIGYAGMQTFPLAMLPDVIDEVSTARGRDQGGALSGLWTAGETLGLALGPGAYLLVLAMTGFVSSTGDETKPQSDTAVAGIAGGFSLLPAVLVAVSIVVLLRYERTPNR</sequence>
<feature type="transmembrane region" description="Helical" evidence="5">
    <location>
        <begin position="15"/>
        <end position="40"/>
    </location>
</feature>
<evidence type="ECO:0000256" key="3">
    <source>
        <dbReference type="ARBA" id="ARBA00022989"/>
    </source>
</evidence>
<protein>
    <submittedName>
        <fullName evidence="7">MFS transporter</fullName>
    </submittedName>
</protein>
<evidence type="ECO:0000256" key="1">
    <source>
        <dbReference type="ARBA" id="ARBA00004651"/>
    </source>
</evidence>
<keyword evidence="3 5" id="KW-1133">Transmembrane helix</keyword>
<dbReference type="PANTHER" id="PTHR11328">
    <property type="entry name" value="MAJOR FACILITATOR SUPERFAMILY DOMAIN-CONTAINING PROTEIN"/>
    <property type="match status" value="1"/>
</dbReference>
<dbReference type="InterPro" id="IPR036259">
    <property type="entry name" value="MFS_trans_sf"/>
</dbReference>
<accession>A0ABS9IS18</accession>
<comment type="caution">
    <text evidence="7">The sequence shown here is derived from an EMBL/GenBank/DDBJ whole genome shotgun (WGS) entry which is preliminary data.</text>
</comment>
<dbReference type="Pfam" id="PF13347">
    <property type="entry name" value="MFS_2"/>
    <property type="match status" value="1"/>
</dbReference>
<evidence type="ECO:0000256" key="4">
    <source>
        <dbReference type="ARBA" id="ARBA00023136"/>
    </source>
</evidence>
<keyword evidence="4 5" id="KW-0472">Membrane</keyword>
<dbReference type="Gene3D" id="1.20.1250.20">
    <property type="entry name" value="MFS general substrate transporter like domains"/>
    <property type="match status" value="2"/>
</dbReference>
<evidence type="ECO:0000259" key="6">
    <source>
        <dbReference type="PROSITE" id="PS50850"/>
    </source>
</evidence>
<feature type="transmembrane region" description="Helical" evidence="5">
    <location>
        <begin position="303"/>
        <end position="321"/>
    </location>
</feature>
<feature type="transmembrane region" description="Helical" evidence="5">
    <location>
        <begin position="150"/>
        <end position="171"/>
    </location>
</feature>
<evidence type="ECO:0000313" key="7">
    <source>
        <dbReference type="EMBL" id="MCF8588361.1"/>
    </source>
</evidence>
<dbReference type="InterPro" id="IPR020846">
    <property type="entry name" value="MFS_dom"/>
</dbReference>
<dbReference type="PROSITE" id="PS50850">
    <property type="entry name" value="MFS"/>
    <property type="match status" value="1"/>
</dbReference>
<feature type="transmembrane region" description="Helical" evidence="5">
    <location>
        <begin position="371"/>
        <end position="392"/>
    </location>
</feature>
<dbReference type="SUPFAM" id="SSF103473">
    <property type="entry name" value="MFS general substrate transporter"/>
    <property type="match status" value="1"/>
</dbReference>
<feature type="transmembrane region" description="Helical" evidence="5">
    <location>
        <begin position="86"/>
        <end position="108"/>
    </location>
</feature>
<keyword evidence="2 5" id="KW-0812">Transmembrane</keyword>
<keyword evidence="8" id="KW-1185">Reference proteome</keyword>
<gene>
    <name evidence="7" type="ORF">L5G33_07755</name>
</gene>
<feature type="transmembrane region" description="Helical" evidence="5">
    <location>
        <begin position="183"/>
        <end position="208"/>
    </location>
</feature>
<organism evidence="7 8">
    <name type="scientific">Gordonia liuliyuniae</name>
    <dbReference type="NCBI Taxonomy" id="2911517"/>
    <lineage>
        <taxon>Bacteria</taxon>
        <taxon>Bacillati</taxon>
        <taxon>Actinomycetota</taxon>
        <taxon>Actinomycetes</taxon>
        <taxon>Mycobacteriales</taxon>
        <taxon>Gordoniaceae</taxon>
        <taxon>Gordonia</taxon>
    </lineage>
</organism>
<dbReference type="RefSeq" id="WP_236997573.1">
    <property type="nucleotide sequence ID" value="NZ_JAKKOR010000005.1"/>
</dbReference>
<evidence type="ECO:0000256" key="2">
    <source>
        <dbReference type="ARBA" id="ARBA00022692"/>
    </source>
</evidence>
<feature type="transmembrane region" description="Helical" evidence="5">
    <location>
        <begin position="46"/>
        <end position="65"/>
    </location>
</feature>
<comment type="subcellular location">
    <subcellularLocation>
        <location evidence="1">Cell membrane</location>
        <topology evidence="1">Multi-pass membrane protein</topology>
    </subcellularLocation>
</comment>
<proteinExistence type="predicted"/>
<evidence type="ECO:0000256" key="5">
    <source>
        <dbReference type="SAM" id="Phobius"/>
    </source>
</evidence>
<feature type="transmembrane region" description="Helical" evidence="5">
    <location>
        <begin position="114"/>
        <end position="138"/>
    </location>
</feature>
<dbReference type="InterPro" id="IPR039672">
    <property type="entry name" value="MFS_2"/>
</dbReference>
<feature type="transmembrane region" description="Helical" evidence="5">
    <location>
        <begin position="412"/>
        <end position="436"/>
    </location>
</feature>
<dbReference type="Proteomes" id="UP001200110">
    <property type="component" value="Unassembled WGS sequence"/>
</dbReference>
<feature type="transmembrane region" description="Helical" evidence="5">
    <location>
        <begin position="239"/>
        <end position="260"/>
    </location>
</feature>
<dbReference type="PANTHER" id="PTHR11328:SF24">
    <property type="entry name" value="MAJOR FACILITATOR SUPERFAMILY (MFS) PROFILE DOMAIN-CONTAINING PROTEIN"/>
    <property type="match status" value="1"/>
</dbReference>
<reference evidence="7 8" key="1">
    <citation type="submission" date="2022-01" db="EMBL/GenBank/DDBJ databases">
        <authorList>
            <person name="Huang Y."/>
        </authorList>
    </citation>
    <scope>NUCLEOTIDE SEQUENCE [LARGE SCALE GENOMIC DNA]</scope>
    <source>
        <strain evidence="7 8">HY366</strain>
    </source>
</reference>